<evidence type="ECO:0000256" key="1">
    <source>
        <dbReference type="SAM" id="Phobius"/>
    </source>
</evidence>
<dbReference type="AlphaFoldDB" id="A0A7X4RX11"/>
<dbReference type="Pfam" id="PF04400">
    <property type="entry name" value="NqrM"/>
    <property type="match status" value="1"/>
</dbReference>
<comment type="caution">
    <text evidence="2">The sequence shown here is derived from an EMBL/GenBank/DDBJ whole genome shotgun (WGS) entry which is preliminary data.</text>
</comment>
<sequence length="66" mass="7366">MVYLITFLVFLAVIALMAIGVLMKRKSIKGSCGGLATLGIERECQCEDVCDEHRQLYQIQEPTKSC</sequence>
<dbReference type="RefSeq" id="WP_161158474.1">
    <property type="nucleotide sequence ID" value="NZ_WEKT01000083.1"/>
</dbReference>
<organism evidence="2 3">
    <name type="scientific">Vibrio eleionomae</name>
    <dbReference type="NCBI Taxonomy" id="2653505"/>
    <lineage>
        <taxon>Bacteria</taxon>
        <taxon>Pseudomonadati</taxon>
        <taxon>Pseudomonadota</taxon>
        <taxon>Gammaproteobacteria</taxon>
        <taxon>Vibrionales</taxon>
        <taxon>Vibrionaceae</taxon>
        <taxon>Vibrio</taxon>
    </lineage>
</organism>
<dbReference type="Proteomes" id="UP000462621">
    <property type="component" value="Unassembled WGS sequence"/>
</dbReference>
<proteinExistence type="predicted"/>
<dbReference type="PANTHER" id="PTHR40691">
    <property type="entry name" value="(NA+)-NQR MATURATION NQRM"/>
    <property type="match status" value="1"/>
</dbReference>
<evidence type="ECO:0000313" key="3">
    <source>
        <dbReference type="Proteomes" id="UP000462621"/>
    </source>
</evidence>
<keyword evidence="3" id="KW-1185">Reference proteome</keyword>
<dbReference type="EMBL" id="WEKT01000083">
    <property type="protein sequence ID" value="MZI95980.1"/>
    <property type="molecule type" value="Genomic_DNA"/>
</dbReference>
<keyword evidence="1" id="KW-1133">Transmembrane helix</keyword>
<dbReference type="InterPro" id="IPR007495">
    <property type="entry name" value="NqrM"/>
</dbReference>
<feature type="transmembrane region" description="Helical" evidence="1">
    <location>
        <begin position="6"/>
        <end position="23"/>
    </location>
</feature>
<dbReference type="PANTHER" id="PTHR40691:SF3">
    <property type="entry name" value="(NA+)-NQR MATURATION NQRM"/>
    <property type="match status" value="1"/>
</dbReference>
<keyword evidence="1" id="KW-0472">Membrane</keyword>
<name>A0A7X4RX11_9VIBR</name>
<protein>
    <submittedName>
        <fullName evidence="2">(Na+)-NQR maturation NqrM</fullName>
    </submittedName>
</protein>
<gene>
    <name evidence="2" type="primary">nqrM</name>
    <name evidence="2" type="ORF">F9817_22600</name>
</gene>
<evidence type="ECO:0000313" key="2">
    <source>
        <dbReference type="EMBL" id="MZI95980.1"/>
    </source>
</evidence>
<accession>A0A7X4RX11</accession>
<keyword evidence="1" id="KW-0812">Transmembrane</keyword>
<reference evidence="2 3" key="1">
    <citation type="submission" date="2019-10" db="EMBL/GenBank/DDBJ databases">
        <title>Vibrio sp. nov. isolated from a shrimp pond.</title>
        <authorList>
            <person name="Gomez-Gil B."/>
            <person name="Enciso-Ibarra J."/>
            <person name="Enciso-Ibarra K."/>
            <person name="Bolan-Mejia C."/>
        </authorList>
    </citation>
    <scope>NUCLEOTIDE SEQUENCE [LARGE SCALE GENOMIC DNA]</scope>
    <source>
        <strain evidence="2 3">CAIM 722</strain>
    </source>
</reference>